<proteinExistence type="predicted"/>
<dbReference type="SUPFAM" id="SSF53850">
    <property type="entry name" value="Periplasmic binding protein-like II"/>
    <property type="match status" value="1"/>
</dbReference>
<reference evidence="4 5" key="1">
    <citation type="journal article" date="2015" name="Genome Announc.">
        <title>Complete Genome Sequence of Methanosphaerula palustris E1-9CT, a Hydrogenotrophic Methanogen Isolated from a Minerotrophic Fen Peatland.</title>
        <authorList>
            <person name="Cadillo-Quiroz H."/>
            <person name="Browne P."/>
            <person name="Kyrpides N."/>
            <person name="Woyke T."/>
            <person name="Goodwin L."/>
            <person name="Detter C."/>
            <person name="Yavitt J.B."/>
            <person name="Zinder S.H."/>
        </authorList>
    </citation>
    <scope>NUCLEOTIDE SEQUENCE [LARGE SCALE GENOMIC DNA]</scope>
    <source>
        <strain evidence="5">ATCC BAA-1556 / DSM 19958 / E1-9c</strain>
    </source>
</reference>
<dbReference type="Proteomes" id="UP000002457">
    <property type="component" value="Chromosome"/>
</dbReference>
<sequence>MEKKIQYVIIAIFVIAVIGIALGISLTGNKTVSTTKTQTVSGTNQASGSSPSTASNTSDTGLFKLRAPSMSSVSVINLADELGYYKENGIAIEYTGTTNGGPENIMTVASGSNDVGLSAFSAIVNAIAKGTKIKVVVPSIGTSVDNPDYKWYALNTSSIKTASDLKGKTIAVNTLGAQADYVTRAYLYQNNLTPADVQLVVLPYENMEQALKQGQVDVIAPNGNFWKKAEADGGVRTLFTDAQVTGDQVKTGTFMSTDFIEKHPDIAKKFVNATTKAIEWDKQNRDQSRVLLAKFLSENSGNSTLASYFSGWSIRTPPIITDSDVQFWIDVMVKEGTLKTGQLKPSDIYTNEFNPYA</sequence>
<name>B8GH82_METPE</name>
<dbReference type="OrthoDB" id="10037at2157"/>
<keyword evidence="2" id="KW-0472">Membrane</keyword>
<feature type="domain" description="SsuA/THI5-like" evidence="3">
    <location>
        <begin position="76"/>
        <end position="284"/>
    </location>
</feature>
<keyword evidence="5" id="KW-1185">Reference proteome</keyword>
<dbReference type="RefSeq" id="WP_012617806.1">
    <property type="nucleotide sequence ID" value="NC_011832.1"/>
</dbReference>
<keyword evidence="2" id="KW-0812">Transmembrane</keyword>
<gene>
    <name evidence="4" type="ordered locus">Mpal_1144</name>
</gene>
<feature type="region of interest" description="Disordered" evidence="1">
    <location>
        <begin position="35"/>
        <end position="57"/>
    </location>
</feature>
<dbReference type="STRING" id="521011.Mpal_1144"/>
<dbReference type="HOGENOM" id="CLU_028871_5_0_2"/>
<dbReference type="Gene3D" id="3.40.190.10">
    <property type="entry name" value="Periplasmic binding protein-like II"/>
    <property type="match status" value="2"/>
</dbReference>
<dbReference type="InterPro" id="IPR015168">
    <property type="entry name" value="SsuA/THI5"/>
</dbReference>
<dbReference type="eggNOG" id="arCOG01803">
    <property type="taxonomic scope" value="Archaea"/>
</dbReference>
<dbReference type="Pfam" id="PF09084">
    <property type="entry name" value="NMT1"/>
    <property type="match status" value="1"/>
</dbReference>
<accession>B8GH82</accession>
<protein>
    <submittedName>
        <fullName evidence="4">NMT1/THI5 like domain protein</fullName>
    </submittedName>
</protein>
<evidence type="ECO:0000256" key="2">
    <source>
        <dbReference type="SAM" id="Phobius"/>
    </source>
</evidence>
<evidence type="ECO:0000313" key="5">
    <source>
        <dbReference type="Proteomes" id="UP000002457"/>
    </source>
</evidence>
<dbReference type="KEGG" id="mpl:Mpal_1144"/>
<feature type="transmembrane region" description="Helical" evidence="2">
    <location>
        <begin position="7"/>
        <end position="26"/>
    </location>
</feature>
<keyword evidence="2" id="KW-1133">Transmembrane helix</keyword>
<evidence type="ECO:0000313" key="4">
    <source>
        <dbReference type="EMBL" id="ACL16487.1"/>
    </source>
</evidence>
<dbReference type="EMBL" id="CP001338">
    <property type="protein sequence ID" value="ACL16487.1"/>
    <property type="molecule type" value="Genomic_DNA"/>
</dbReference>
<evidence type="ECO:0000259" key="3">
    <source>
        <dbReference type="Pfam" id="PF09084"/>
    </source>
</evidence>
<evidence type="ECO:0000256" key="1">
    <source>
        <dbReference type="SAM" id="MobiDB-lite"/>
    </source>
</evidence>
<dbReference type="AlphaFoldDB" id="B8GH82"/>
<dbReference type="PANTHER" id="PTHR30024">
    <property type="entry name" value="ALIPHATIC SULFONATES-BINDING PROTEIN-RELATED"/>
    <property type="match status" value="1"/>
</dbReference>
<dbReference type="GeneID" id="7270408"/>
<organism evidence="4 5">
    <name type="scientific">Methanosphaerula palustris (strain ATCC BAA-1556 / DSM 19958 / E1-9c)</name>
    <dbReference type="NCBI Taxonomy" id="521011"/>
    <lineage>
        <taxon>Archaea</taxon>
        <taxon>Methanobacteriati</taxon>
        <taxon>Methanobacteriota</taxon>
        <taxon>Stenosarchaea group</taxon>
        <taxon>Methanomicrobia</taxon>
        <taxon>Methanomicrobiales</taxon>
        <taxon>Methanoregulaceae</taxon>
        <taxon>Methanosphaerula</taxon>
    </lineage>
</organism>